<comment type="caution">
    <text evidence="3">The sequence shown here is derived from an EMBL/GenBank/DDBJ whole genome shotgun (WGS) entry which is preliminary data.</text>
</comment>
<dbReference type="EMBL" id="PCVM01000111">
    <property type="protein sequence ID" value="PIQ73038.1"/>
    <property type="molecule type" value="Genomic_DNA"/>
</dbReference>
<dbReference type="GO" id="GO:0003677">
    <property type="term" value="F:DNA binding"/>
    <property type="evidence" value="ECO:0007669"/>
    <property type="project" value="InterPro"/>
</dbReference>
<dbReference type="GO" id="GO:0008170">
    <property type="term" value="F:N-methyltransferase activity"/>
    <property type="evidence" value="ECO:0007669"/>
    <property type="project" value="InterPro"/>
</dbReference>
<dbReference type="Proteomes" id="UP000231056">
    <property type="component" value="Unassembled WGS sequence"/>
</dbReference>
<dbReference type="SUPFAM" id="SSF53335">
    <property type="entry name" value="S-adenosyl-L-methionine-dependent methyltransferases"/>
    <property type="match status" value="1"/>
</dbReference>
<dbReference type="PRINTS" id="PR00507">
    <property type="entry name" value="N12N6MTFRASE"/>
</dbReference>
<keyword evidence="1" id="KW-0812">Transmembrane</keyword>
<name>A0A2M6ISY0_9BACT</name>
<evidence type="ECO:0000313" key="3">
    <source>
        <dbReference type="EMBL" id="PIQ73038.1"/>
    </source>
</evidence>
<dbReference type="Pfam" id="PF02384">
    <property type="entry name" value="N6_Mtase"/>
    <property type="match status" value="1"/>
</dbReference>
<dbReference type="Gene3D" id="3.40.50.150">
    <property type="entry name" value="Vaccinia Virus protein VP39"/>
    <property type="match status" value="1"/>
</dbReference>
<accession>A0A2M6ISY0</accession>
<evidence type="ECO:0000313" key="4">
    <source>
        <dbReference type="Proteomes" id="UP000231056"/>
    </source>
</evidence>
<dbReference type="InterPro" id="IPR003356">
    <property type="entry name" value="DNA_methylase_A-5"/>
</dbReference>
<keyword evidence="1" id="KW-0472">Membrane</keyword>
<evidence type="ECO:0000259" key="2">
    <source>
        <dbReference type="Pfam" id="PF02384"/>
    </source>
</evidence>
<feature type="domain" description="DNA methylase adenine-specific" evidence="2">
    <location>
        <begin position="325"/>
        <end position="460"/>
    </location>
</feature>
<proteinExistence type="predicted"/>
<keyword evidence="1" id="KW-1133">Transmembrane helix</keyword>
<gene>
    <name evidence="3" type="ORF">COV58_04655</name>
</gene>
<evidence type="ECO:0000256" key="1">
    <source>
        <dbReference type="SAM" id="Phobius"/>
    </source>
</evidence>
<protein>
    <recommendedName>
        <fullName evidence="2">DNA methylase adenine-specific domain-containing protein</fullName>
    </recommendedName>
</protein>
<dbReference type="AlphaFoldDB" id="A0A2M6ISY0"/>
<feature type="non-terminal residue" evidence="3">
    <location>
        <position position="495"/>
    </location>
</feature>
<organism evidence="3 4">
    <name type="scientific">Candidatus Roizmanbacteria bacterium CG11_big_fil_rev_8_21_14_0_20_36_8</name>
    <dbReference type="NCBI Taxonomy" id="1974856"/>
    <lineage>
        <taxon>Bacteria</taxon>
        <taxon>Candidatus Roizmaniibacteriota</taxon>
    </lineage>
</organism>
<dbReference type="InterPro" id="IPR029063">
    <property type="entry name" value="SAM-dependent_MTases_sf"/>
</dbReference>
<reference evidence="3 4" key="1">
    <citation type="submission" date="2017-09" db="EMBL/GenBank/DDBJ databases">
        <title>Depth-based differentiation of microbial function through sediment-hosted aquifers and enrichment of novel symbionts in the deep terrestrial subsurface.</title>
        <authorList>
            <person name="Probst A.J."/>
            <person name="Ladd B."/>
            <person name="Jarett J.K."/>
            <person name="Geller-Mcgrath D.E."/>
            <person name="Sieber C.M."/>
            <person name="Emerson J.B."/>
            <person name="Anantharaman K."/>
            <person name="Thomas B.C."/>
            <person name="Malmstrom R."/>
            <person name="Stieglmeier M."/>
            <person name="Klingl A."/>
            <person name="Woyke T."/>
            <person name="Ryan C.M."/>
            <person name="Banfield J.F."/>
        </authorList>
    </citation>
    <scope>NUCLEOTIDE SEQUENCE [LARGE SCALE GENOMIC DNA]</scope>
    <source>
        <strain evidence="3">CG11_big_fil_rev_8_21_14_0_20_36_8</strain>
    </source>
</reference>
<feature type="transmembrane region" description="Helical" evidence="1">
    <location>
        <begin position="87"/>
        <end position="105"/>
    </location>
</feature>
<sequence length="495" mass="57085">MTKITYNERSWAIDIITEINLFTSKNDKTIYRAGGETTINTGEKRLFPDVLLYGKNSEIIMGWELKMPDTSITDTEFIENAKLKANILGLNSFILWNVGIAVLYIKKEKYFTPVKTWDSLITLVTKRNQVEDLKNEWKKILHQILKDLNSFFDNGEIEKKTFVESFKDSAIIDFILRNNKVVARSLQKSATKNAKFLAEANIWWRIAKLDYPKQGQWEVLSKIILVNWLNKFLFAHILIAFFDPAKKVETIKMETSLDDAINIFKEISKECNFWNIFQPQLGEKYLDDQTWSEIKQFNILLNDIELSSIGQELLQDLLQSIIYSSKRKIAGQYSTPMFLARFLTSLTMLNKELLVHDPCCGTGTIAKAAYDLKKEFGINSKEAIKSIYCSDKVAFPLQIATLALTDPQNIGEIIQIYKGDCTKINIGSDINLKDPYSGKNIKKEYKGVDYITSNLPFIQQEDLNILNPNIREETENIIFKYTEERISFSKSDLYS</sequence>